<protein>
    <submittedName>
        <fullName evidence="1">CopG family transcriptional regulator</fullName>
    </submittedName>
</protein>
<dbReference type="EMBL" id="RZUL01000004">
    <property type="protein sequence ID" value="RVT40193.1"/>
    <property type="molecule type" value="Genomic_DNA"/>
</dbReference>
<dbReference type="AlphaFoldDB" id="A0A437J5Y6"/>
<dbReference type="Proteomes" id="UP000282977">
    <property type="component" value="Unassembled WGS sequence"/>
</dbReference>
<organism evidence="1 2">
    <name type="scientific">Sphingobium algorifonticola</name>
    <dbReference type="NCBI Taxonomy" id="2008318"/>
    <lineage>
        <taxon>Bacteria</taxon>
        <taxon>Pseudomonadati</taxon>
        <taxon>Pseudomonadota</taxon>
        <taxon>Alphaproteobacteria</taxon>
        <taxon>Sphingomonadales</taxon>
        <taxon>Sphingomonadaceae</taxon>
        <taxon>Sphingobium</taxon>
    </lineage>
</organism>
<dbReference type="RefSeq" id="WP_127691292.1">
    <property type="nucleotide sequence ID" value="NZ_RZUL01000004.1"/>
</dbReference>
<keyword evidence="2" id="KW-1185">Reference proteome</keyword>
<proteinExistence type="predicted"/>
<dbReference type="GO" id="GO:0006355">
    <property type="term" value="P:regulation of DNA-templated transcription"/>
    <property type="evidence" value="ECO:0007669"/>
    <property type="project" value="InterPro"/>
</dbReference>
<dbReference type="InterPro" id="IPR010985">
    <property type="entry name" value="Ribbon_hlx_hlx"/>
</dbReference>
<accession>A0A437J5Y6</accession>
<evidence type="ECO:0000313" key="2">
    <source>
        <dbReference type="Proteomes" id="UP000282977"/>
    </source>
</evidence>
<comment type="caution">
    <text evidence="1">The sequence shown here is derived from an EMBL/GenBank/DDBJ whole genome shotgun (WGS) entry which is preliminary data.</text>
</comment>
<sequence length="74" mass="8483">MKAQTFDDRFDAGESILDTLDLSSATRVNLAMKRVNVDFPAWMVTELDREAQRRGISRQALIKTWLADRLERAA</sequence>
<dbReference type="OrthoDB" id="9798485at2"/>
<dbReference type="NCBIfam" id="NF047399">
    <property type="entry name" value="BrnA_antitoxin_add"/>
    <property type="match status" value="1"/>
</dbReference>
<evidence type="ECO:0000313" key="1">
    <source>
        <dbReference type="EMBL" id="RVT40193.1"/>
    </source>
</evidence>
<name>A0A437J5Y6_9SPHN</name>
<gene>
    <name evidence="1" type="ORF">ENE74_12660</name>
</gene>
<reference evidence="1 2" key="1">
    <citation type="submission" date="2019-01" db="EMBL/GenBank/DDBJ databases">
        <authorList>
            <person name="Chen W.-M."/>
        </authorList>
    </citation>
    <scope>NUCLEOTIDE SEQUENCE [LARGE SCALE GENOMIC DNA]</scope>
    <source>
        <strain evidence="1 2">TLA-22</strain>
    </source>
</reference>
<dbReference type="SUPFAM" id="SSF47598">
    <property type="entry name" value="Ribbon-helix-helix"/>
    <property type="match status" value="1"/>
</dbReference>